<dbReference type="EMBL" id="SPHZ02000001">
    <property type="protein sequence ID" value="KAF0933247.1"/>
    <property type="molecule type" value="Genomic_DNA"/>
</dbReference>
<protein>
    <recommendedName>
        <fullName evidence="4">PARP catalytic domain-containing protein</fullName>
    </recommendedName>
</protein>
<gene>
    <name evidence="2" type="ORF">E2562_017044</name>
</gene>
<comment type="caution">
    <text evidence="2">The sequence shown here is derived from an EMBL/GenBank/DDBJ whole genome shotgun (WGS) entry which is preliminary data.</text>
</comment>
<dbReference type="AlphaFoldDB" id="A0A6G1F8J1"/>
<evidence type="ECO:0000313" key="2">
    <source>
        <dbReference type="EMBL" id="KAF0933247.1"/>
    </source>
</evidence>
<proteinExistence type="predicted"/>
<feature type="region of interest" description="Disordered" evidence="1">
    <location>
        <begin position="41"/>
        <end position="73"/>
    </location>
</feature>
<dbReference type="Proteomes" id="UP000479710">
    <property type="component" value="Unassembled WGS sequence"/>
</dbReference>
<name>A0A6G1F8J1_9ORYZ</name>
<reference evidence="2 3" key="1">
    <citation type="submission" date="2019-11" db="EMBL/GenBank/DDBJ databases">
        <title>Whole genome sequence of Oryza granulata.</title>
        <authorList>
            <person name="Li W."/>
        </authorList>
    </citation>
    <scope>NUCLEOTIDE SEQUENCE [LARGE SCALE GENOMIC DNA]</scope>
    <source>
        <strain evidence="3">cv. Menghai</strain>
        <tissue evidence="2">Leaf</tissue>
    </source>
</reference>
<evidence type="ECO:0000313" key="3">
    <source>
        <dbReference type="Proteomes" id="UP000479710"/>
    </source>
</evidence>
<dbReference type="PANTHER" id="PTHR31681:SF39">
    <property type="entry name" value="OS01G0785900 PROTEIN"/>
    <property type="match status" value="1"/>
</dbReference>
<accession>A0A6G1F8J1</accession>
<dbReference type="SUPFAM" id="SSF56399">
    <property type="entry name" value="ADP-ribosylation"/>
    <property type="match status" value="1"/>
</dbReference>
<sequence length="150" mass="15461">MRCSPAAEVAEAAACPPLHRPGRCSPAAEAVAPSLRSPRPLLAHHRGRCSPAAEAVAPPPRRASCPRSTRAASPTATSCCRIIRHGFSAKEGKAGIGVFTTSTSGRAYESIEASGGGGDDPAGTRKALLVCRVIAGRVHKPLENLKEFTG</sequence>
<keyword evidence="3" id="KW-1185">Reference proteome</keyword>
<dbReference type="Gene3D" id="3.90.228.10">
    <property type="match status" value="1"/>
</dbReference>
<evidence type="ECO:0000256" key="1">
    <source>
        <dbReference type="SAM" id="MobiDB-lite"/>
    </source>
</evidence>
<dbReference type="PANTHER" id="PTHR31681">
    <property type="entry name" value="C2H2-LIKE ZINC FINGER PROTEIN"/>
    <property type="match status" value="1"/>
</dbReference>
<dbReference type="OrthoDB" id="9514740at2759"/>
<organism evidence="2 3">
    <name type="scientific">Oryza meyeriana var. granulata</name>
    <dbReference type="NCBI Taxonomy" id="110450"/>
    <lineage>
        <taxon>Eukaryota</taxon>
        <taxon>Viridiplantae</taxon>
        <taxon>Streptophyta</taxon>
        <taxon>Embryophyta</taxon>
        <taxon>Tracheophyta</taxon>
        <taxon>Spermatophyta</taxon>
        <taxon>Magnoliopsida</taxon>
        <taxon>Liliopsida</taxon>
        <taxon>Poales</taxon>
        <taxon>Poaceae</taxon>
        <taxon>BOP clade</taxon>
        <taxon>Oryzoideae</taxon>
        <taxon>Oryzeae</taxon>
        <taxon>Oryzinae</taxon>
        <taxon>Oryza</taxon>
        <taxon>Oryza meyeriana</taxon>
    </lineage>
</organism>
<feature type="compositionally biased region" description="Low complexity" evidence="1">
    <location>
        <begin position="51"/>
        <end position="73"/>
    </location>
</feature>
<evidence type="ECO:0008006" key="4">
    <source>
        <dbReference type="Google" id="ProtNLM"/>
    </source>
</evidence>